<evidence type="ECO:0000256" key="1">
    <source>
        <dbReference type="SAM" id="MobiDB-lite"/>
    </source>
</evidence>
<dbReference type="EMBL" id="CP023747">
    <property type="protein sequence ID" value="QEV39728.1"/>
    <property type="molecule type" value="Genomic_DNA"/>
</dbReference>
<feature type="region of interest" description="Disordered" evidence="1">
    <location>
        <begin position="34"/>
        <end position="62"/>
    </location>
</feature>
<protein>
    <submittedName>
        <fullName evidence="2">Uncharacterized protein</fullName>
    </submittedName>
</protein>
<dbReference type="AlphaFoldDB" id="A0A5P2W244"/>
<evidence type="ECO:0000313" key="3">
    <source>
        <dbReference type="Proteomes" id="UP000325763"/>
    </source>
</evidence>
<gene>
    <name evidence="2" type="ORF">CP978_15250</name>
</gene>
<accession>A0A5P2W244</accession>
<dbReference type="Proteomes" id="UP000325763">
    <property type="component" value="Chromosome"/>
</dbReference>
<sequence length="62" mass="6552">MRHTVRRLPWRVEQAGSKARRALRAGRIAESGAATGAAPGWLGLGTARTPHKVPEPPADSGL</sequence>
<organism evidence="2 3">
    <name type="scientific">Streptomyces nodosus</name>
    <dbReference type="NCBI Taxonomy" id="40318"/>
    <lineage>
        <taxon>Bacteria</taxon>
        <taxon>Bacillati</taxon>
        <taxon>Actinomycetota</taxon>
        <taxon>Actinomycetes</taxon>
        <taxon>Kitasatosporales</taxon>
        <taxon>Streptomycetaceae</taxon>
        <taxon>Streptomyces</taxon>
    </lineage>
</organism>
<reference evidence="2 3" key="1">
    <citation type="submission" date="2017-09" db="EMBL/GenBank/DDBJ databases">
        <title>Streptomyces genome completion.</title>
        <authorList>
            <person name="Lee N."/>
            <person name="Cho B.-K."/>
        </authorList>
    </citation>
    <scope>NUCLEOTIDE SEQUENCE [LARGE SCALE GENOMIC DNA]</scope>
    <source>
        <strain evidence="2 3">ATCC 14899</strain>
    </source>
</reference>
<evidence type="ECO:0000313" key="2">
    <source>
        <dbReference type="EMBL" id="QEV39728.1"/>
    </source>
</evidence>
<proteinExistence type="predicted"/>
<dbReference type="KEGG" id="snq:CP978_15250"/>
<name>A0A5P2W244_9ACTN</name>